<protein>
    <submittedName>
        <fullName evidence="3">Abortive infection protein</fullName>
    </submittedName>
</protein>
<keyword evidence="1" id="KW-0472">Membrane</keyword>
<feature type="transmembrane region" description="Helical" evidence="1">
    <location>
        <begin position="166"/>
        <end position="184"/>
    </location>
</feature>
<dbReference type="HOGENOM" id="CLU_062525_0_0_3"/>
<feature type="transmembrane region" description="Helical" evidence="1">
    <location>
        <begin position="21"/>
        <end position="40"/>
    </location>
</feature>
<dbReference type="STRING" id="59919.PMM0352"/>
<keyword evidence="1" id="KW-1133">Transmembrane helix</keyword>
<sequence length="292" mass="33645">MSYIFKTIKIIIKNFLIFRPRIILTILFIPLLYLLGWILAKPLIFIGIGKENISLIGTIFTFSLFVISIPKWFEIRWGCNNPWVKLGINKIDKKENRFFYFIKGLLYSIILLSLILIPIVRNQWGNWLGTVSPNIFLNSLLLIIGIGFVEELIFRGWLLEELKNQVGFKKGLIFQALVFSFVHIGFDMPFWQMISILFGLFLLGIVLSIIRIKDENSLWGCAGLHGGLVGIWFLMNNGLIEISKDAPIWLVGPGNINTNPLGGFYGITLLIMMFFYNLFKYKNKIINLNNDK</sequence>
<evidence type="ECO:0000256" key="1">
    <source>
        <dbReference type="SAM" id="Phobius"/>
    </source>
</evidence>
<dbReference type="OrthoDB" id="3034706at2"/>
<dbReference type="KEGG" id="pmm:PMM0352"/>
<dbReference type="eggNOG" id="COG1266">
    <property type="taxonomic scope" value="Bacteria"/>
</dbReference>
<feature type="transmembrane region" description="Helical" evidence="1">
    <location>
        <begin position="262"/>
        <end position="279"/>
    </location>
</feature>
<dbReference type="GO" id="GO:0080120">
    <property type="term" value="P:CAAX-box protein maturation"/>
    <property type="evidence" value="ECO:0007669"/>
    <property type="project" value="UniProtKB-ARBA"/>
</dbReference>
<dbReference type="AlphaFoldDB" id="Q7V2V6"/>
<gene>
    <name evidence="3" type="ordered locus">PMM0352</name>
</gene>
<proteinExistence type="predicted"/>
<dbReference type="Pfam" id="PF02517">
    <property type="entry name" value="Rce1-like"/>
    <property type="match status" value="1"/>
</dbReference>
<dbReference type="Proteomes" id="UP000001026">
    <property type="component" value="Chromosome"/>
</dbReference>
<dbReference type="EMBL" id="BX548174">
    <property type="protein sequence ID" value="CAE18811.1"/>
    <property type="molecule type" value="Genomic_DNA"/>
</dbReference>
<accession>Q7V2V6</accession>
<feature type="transmembrane region" description="Helical" evidence="1">
    <location>
        <begin position="135"/>
        <end position="154"/>
    </location>
</feature>
<name>Q7V2V6_PROMP</name>
<feature type="transmembrane region" description="Helical" evidence="1">
    <location>
        <begin position="98"/>
        <end position="120"/>
    </location>
</feature>
<organism evidence="3 4">
    <name type="scientific">Prochlorococcus marinus subsp. pastoris (strain CCMP1986 / NIES-2087 / MED4)</name>
    <dbReference type="NCBI Taxonomy" id="59919"/>
    <lineage>
        <taxon>Bacteria</taxon>
        <taxon>Bacillati</taxon>
        <taxon>Cyanobacteriota</taxon>
        <taxon>Cyanophyceae</taxon>
        <taxon>Synechococcales</taxon>
        <taxon>Prochlorococcaceae</taxon>
        <taxon>Prochlorococcus</taxon>
    </lineage>
</organism>
<dbReference type="PANTHER" id="PTHR39430:SF1">
    <property type="entry name" value="PROTEASE"/>
    <property type="match status" value="1"/>
</dbReference>
<feature type="transmembrane region" description="Helical" evidence="1">
    <location>
        <begin position="190"/>
        <end position="210"/>
    </location>
</feature>
<keyword evidence="1" id="KW-0812">Transmembrane</keyword>
<dbReference type="InterPro" id="IPR003675">
    <property type="entry name" value="Rce1/LyrA-like_dom"/>
</dbReference>
<feature type="transmembrane region" description="Helical" evidence="1">
    <location>
        <begin position="52"/>
        <end position="73"/>
    </location>
</feature>
<evidence type="ECO:0000259" key="2">
    <source>
        <dbReference type="Pfam" id="PF02517"/>
    </source>
</evidence>
<evidence type="ECO:0000313" key="3">
    <source>
        <dbReference type="EMBL" id="CAE18811.1"/>
    </source>
</evidence>
<evidence type="ECO:0000313" key="4">
    <source>
        <dbReference type="Proteomes" id="UP000001026"/>
    </source>
</evidence>
<dbReference type="PANTHER" id="PTHR39430">
    <property type="entry name" value="MEMBRANE-ASSOCIATED PROTEASE-RELATED"/>
    <property type="match status" value="1"/>
</dbReference>
<dbReference type="RefSeq" id="WP_011131989.1">
    <property type="nucleotide sequence ID" value="NC_005072.1"/>
</dbReference>
<dbReference type="GO" id="GO:0004175">
    <property type="term" value="F:endopeptidase activity"/>
    <property type="evidence" value="ECO:0007669"/>
    <property type="project" value="UniProtKB-ARBA"/>
</dbReference>
<reference evidence="3 4" key="1">
    <citation type="journal article" date="2003" name="Nature">
        <title>Genome divergence in two Prochlorococcus ecotypes reflects oceanic niche differentiation.</title>
        <authorList>
            <person name="Rocap G."/>
            <person name="Larimer F.W."/>
            <person name="Lamerdin J.E."/>
            <person name="Malfatti S."/>
            <person name="Chain P."/>
            <person name="Ahlgren N.A."/>
            <person name="Arellano A."/>
            <person name="Coleman M."/>
            <person name="Hauser L."/>
            <person name="Hess W.R."/>
            <person name="Johnson Z.I."/>
            <person name="Land M.L."/>
            <person name="Lindell D."/>
            <person name="Post A.F."/>
            <person name="Regala W."/>
            <person name="Shah M."/>
            <person name="Shaw S.L."/>
            <person name="Steglich C."/>
            <person name="Sullivan M.B."/>
            <person name="Ting C.S."/>
            <person name="Tolonen A."/>
            <person name="Webb E.A."/>
            <person name="Zinser E.R."/>
            <person name="Chisholm S.W."/>
        </authorList>
    </citation>
    <scope>NUCLEOTIDE SEQUENCE [LARGE SCALE GENOMIC DNA]</scope>
    <source>
        <strain evidence="4">CCMP1986 / NIES-2087 / MED4</strain>
    </source>
</reference>
<feature type="transmembrane region" description="Helical" evidence="1">
    <location>
        <begin position="217"/>
        <end position="235"/>
    </location>
</feature>
<feature type="domain" description="CAAX prenyl protease 2/Lysostaphin resistance protein A-like" evidence="2">
    <location>
        <begin position="134"/>
        <end position="227"/>
    </location>
</feature>